<comment type="caution">
    <text evidence="1">The sequence shown here is derived from an EMBL/GenBank/DDBJ whole genome shotgun (WGS) entry which is preliminary data.</text>
</comment>
<evidence type="ECO:0000313" key="2">
    <source>
        <dbReference type="Proteomes" id="UP001457282"/>
    </source>
</evidence>
<dbReference type="EMBL" id="JBEDUW010000002">
    <property type="protein sequence ID" value="KAK9943652.1"/>
    <property type="molecule type" value="Genomic_DNA"/>
</dbReference>
<gene>
    <name evidence="1" type="ORF">M0R45_009253</name>
</gene>
<dbReference type="AlphaFoldDB" id="A0AAW1Y7F7"/>
<sequence length="168" mass="19092">MGLKNNFAPGLTYLRTGPGARLVDATTSPLYTKSQPQTFQLSLSWLWQIQSSHLVIFKIILNNDIASKDGAFPEDDALSCKARILERTKRTFVDGPDGSKSLYRSYRNRPSVWWRRAGDPLCEYVAWNLKPHNEERVTYVGVRKPKRTSFSSVKTRTFLNGCLHKPGS</sequence>
<accession>A0AAW1Y7F7</accession>
<dbReference type="Proteomes" id="UP001457282">
    <property type="component" value="Unassembled WGS sequence"/>
</dbReference>
<name>A0AAW1Y7F7_RUBAR</name>
<organism evidence="1 2">
    <name type="scientific">Rubus argutus</name>
    <name type="common">Southern blackberry</name>
    <dbReference type="NCBI Taxonomy" id="59490"/>
    <lineage>
        <taxon>Eukaryota</taxon>
        <taxon>Viridiplantae</taxon>
        <taxon>Streptophyta</taxon>
        <taxon>Embryophyta</taxon>
        <taxon>Tracheophyta</taxon>
        <taxon>Spermatophyta</taxon>
        <taxon>Magnoliopsida</taxon>
        <taxon>eudicotyledons</taxon>
        <taxon>Gunneridae</taxon>
        <taxon>Pentapetalae</taxon>
        <taxon>rosids</taxon>
        <taxon>fabids</taxon>
        <taxon>Rosales</taxon>
        <taxon>Rosaceae</taxon>
        <taxon>Rosoideae</taxon>
        <taxon>Rosoideae incertae sedis</taxon>
        <taxon>Rubus</taxon>
    </lineage>
</organism>
<protein>
    <submittedName>
        <fullName evidence="1">Uncharacterized protein</fullName>
    </submittedName>
</protein>
<evidence type="ECO:0000313" key="1">
    <source>
        <dbReference type="EMBL" id="KAK9943652.1"/>
    </source>
</evidence>
<keyword evidence="2" id="KW-1185">Reference proteome</keyword>
<proteinExistence type="predicted"/>
<reference evidence="1 2" key="1">
    <citation type="journal article" date="2023" name="G3 (Bethesda)">
        <title>A chromosome-length genome assembly and annotation of blackberry (Rubus argutus, cv. 'Hillquist').</title>
        <authorList>
            <person name="Bruna T."/>
            <person name="Aryal R."/>
            <person name="Dudchenko O."/>
            <person name="Sargent D.J."/>
            <person name="Mead D."/>
            <person name="Buti M."/>
            <person name="Cavallini A."/>
            <person name="Hytonen T."/>
            <person name="Andres J."/>
            <person name="Pham M."/>
            <person name="Weisz D."/>
            <person name="Mascagni F."/>
            <person name="Usai G."/>
            <person name="Natali L."/>
            <person name="Bassil N."/>
            <person name="Fernandez G.E."/>
            <person name="Lomsadze A."/>
            <person name="Armour M."/>
            <person name="Olukolu B."/>
            <person name="Poorten T."/>
            <person name="Britton C."/>
            <person name="Davik J."/>
            <person name="Ashrafi H."/>
            <person name="Aiden E.L."/>
            <person name="Borodovsky M."/>
            <person name="Worthington M."/>
        </authorList>
    </citation>
    <scope>NUCLEOTIDE SEQUENCE [LARGE SCALE GENOMIC DNA]</scope>
    <source>
        <strain evidence="1">PI 553951</strain>
    </source>
</reference>